<dbReference type="PANTHER" id="PTHR48045">
    <property type="entry name" value="UDP-GLYCOSYLTRANSFERASE 72B1"/>
    <property type="match status" value="1"/>
</dbReference>
<dbReference type="InterPro" id="IPR002213">
    <property type="entry name" value="UDP_glucos_trans"/>
</dbReference>
<evidence type="ECO:0000313" key="2">
    <source>
        <dbReference type="EMBL" id="KAJ3716267.1"/>
    </source>
</evidence>
<accession>A0AA38J8L4</accession>
<proteinExistence type="predicted"/>
<dbReference type="Pfam" id="PF00201">
    <property type="entry name" value="UDPGT"/>
    <property type="match status" value="1"/>
</dbReference>
<evidence type="ECO:0000256" key="1">
    <source>
        <dbReference type="ARBA" id="ARBA00022679"/>
    </source>
</evidence>
<dbReference type="SUPFAM" id="SSF53756">
    <property type="entry name" value="UDP-Glycosyltransferase/glycogen phosphorylase"/>
    <property type="match status" value="1"/>
</dbReference>
<protein>
    <recommendedName>
        <fullName evidence="4">UDP-Glycosyltransferase/glycogen phosphorylase</fullName>
    </recommendedName>
</protein>
<reference evidence="2" key="2">
    <citation type="journal article" date="2023" name="Proc. Natl. Acad. Sci. U.S.A.">
        <title>A global phylogenomic analysis of the shiitake genus Lentinula.</title>
        <authorList>
            <person name="Sierra-Patev S."/>
            <person name="Min B."/>
            <person name="Naranjo-Ortiz M."/>
            <person name="Looney B."/>
            <person name="Konkel Z."/>
            <person name="Slot J.C."/>
            <person name="Sakamoto Y."/>
            <person name="Steenwyk J.L."/>
            <person name="Rokas A."/>
            <person name="Carro J."/>
            <person name="Camarero S."/>
            <person name="Ferreira P."/>
            <person name="Molpeceres G."/>
            <person name="Ruiz-Duenas F.J."/>
            <person name="Serrano A."/>
            <person name="Henrissat B."/>
            <person name="Drula E."/>
            <person name="Hughes K.W."/>
            <person name="Mata J.L."/>
            <person name="Ishikawa N.K."/>
            <person name="Vargas-Isla R."/>
            <person name="Ushijima S."/>
            <person name="Smith C.A."/>
            <person name="Donoghue J."/>
            <person name="Ahrendt S."/>
            <person name="Andreopoulos W."/>
            <person name="He G."/>
            <person name="LaButti K."/>
            <person name="Lipzen A."/>
            <person name="Ng V."/>
            <person name="Riley R."/>
            <person name="Sandor L."/>
            <person name="Barry K."/>
            <person name="Martinez A.T."/>
            <person name="Xiao Y."/>
            <person name="Gibbons J.G."/>
            <person name="Terashima K."/>
            <person name="Grigoriev I.V."/>
            <person name="Hibbett D."/>
        </authorList>
    </citation>
    <scope>NUCLEOTIDE SEQUENCE</scope>
    <source>
        <strain evidence="2">ET3784</strain>
    </source>
</reference>
<dbReference type="Proteomes" id="UP001176059">
    <property type="component" value="Unassembled WGS sequence"/>
</dbReference>
<gene>
    <name evidence="2" type="ORF">DFJ43DRAFT_1101249</name>
</gene>
<sequence>MSTSSFSSRHVILHAPPFWGHNKALIALAVLIAKTRSNVILSLFTTEALYPRLVGELENKLEKEKWAIVKAQINIIDITGPASAELPMQFARIYESLCQSKQGIGIMCMSSRRIFLELPKPDVAIIDPYAGYAYEIIRNTSQSRVPIISWLSAPTAFLLCHIGPRILGGHAPEEYESVEGRKEIKLLLSCAANGADSGVVIEPHAKLLSSFSCPTDFERLMIPGAPPIYVHELIPQLRLSAPGKLIAISGVYIREGDGIIMTSNSAYEGETMHAVKSWFREMGKNAYAMAPLILPSLTHIERDITSVDEEASCFLERTWKKFGRKSLVYISFGTFAYPPQPEKLQILIKTLIDQQVPFLFSYPSPQATEGEVQALIKESGIGMAMQWCPQEEILQHDVTGWFITHGGWNSVQESLEYRVPLIFWPISADQPLNAAQLVLTHKAAFELIEVRSGKQGTKPLLRFQNTEYNPMFTADALKKEVEKLIEKFNGKEGQTVRTNFERLSDKMRRSWEEGGECKTDFEQFIRKYVDCM</sequence>
<dbReference type="GO" id="GO:0008194">
    <property type="term" value="F:UDP-glycosyltransferase activity"/>
    <property type="evidence" value="ECO:0007669"/>
    <property type="project" value="InterPro"/>
</dbReference>
<dbReference type="Gene3D" id="3.40.50.2000">
    <property type="entry name" value="Glycogen Phosphorylase B"/>
    <property type="match status" value="2"/>
</dbReference>
<comment type="caution">
    <text evidence="2">The sequence shown here is derived from an EMBL/GenBank/DDBJ whole genome shotgun (WGS) entry which is preliminary data.</text>
</comment>
<keyword evidence="1" id="KW-0808">Transferase</keyword>
<dbReference type="AlphaFoldDB" id="A0AA38J8L4"/>
<evidence type="ECO:0000313" key="3">
    <source>
        <dbReference type="Proteomes" id="UP001176059"/>
    </source>
</evidence>
<dbReference type="CDD" id="cd03784">
    <property type="entry name" value="GT1_Gtf-like"/>
    <property type="match status" value="1"/>
</dbReference>
<dbReference type="PANTHER" id="PTHR48045:SF34">
    <property type="entry name" value="ISOFLAVONE 7-O-GLUCOSYLTRANSFERASE 1-LIKE"/>
    <property type="match status" value="1"/>
</dbReference>
<keyword evidence="3" id="KW-1185">Reference proteome</keyword>
<dbReference type="EMBL" id="JANVFO010000079">
    <property type="protein sequence ID" value="KAJ3716267.1"/>
    <property type="molecule type" value="Genomic_DNA"/>
</dbReference>
<evidence type="ECO:0008006" key="4">
    <source>
        <dbReference type="Google" id="ProtNLM"/>
    </source>
</evidence>
<reference evidence="2" key="1">
    <citation type="submission" date="2022-08" db="EMBL/GenBank/DDBJ databases">
        <authorList>
            <consortium name="DOE Joint Genome Institute"/>
            <person name="Min B."/>
            <person name="Sierra-Patev S."/>
            <person name="Naranjo-Ortiz M."/>
            <person name="Looney B."/>
            <person name="Konkel Z."/>
            <person name="Slot J.C."/>
            <person name="Sakamoto Y."/>
            <person name="Steenwyk J.L."/>
            <person name="Rokas A."/>
            <person name="Carro J."/>
            <person name="Camarero S."/>
            <person name="Ferreira P."/>
            <person name="Molpeceres G."/>
            <person name="Ruiz-duenas F.J."/>
            <person name="Serrano A."/>
            <person name="Henrissat B."/>
            <person name="Drula E."/>
            <person name="Hughes K.W."/>
            <person name="Mata J.L."/>
            <person name="Ishikawa N.K."/>
            <person name="Vargas-Isla R."/>
            <person name="Ushijima S."/>
            <person name="Smith C.A."/>
            <person name="Ahrendt S."/>
            <person name="Andreopoulos W."/>
            <person name="He G."/>
            <person name="LaButti K."/>
            <person name="Lipzen A."/>
            <person name="Ng V."/>
            <person name="Riley R."/>
            <person name="Sandor L."/>
            <person name="Barry K."/>
            <person name="Martinez A.T."/>
            <person name="Xiao Y."/>
            <person name="Gibbons J.G."/>
            <person name="Terashima K."/>
            <person name="Hibbett D.S."/>
            <person name="Grigoriev I.V."/>
        </authorList>
    </citation>
    <scope>NUCLEOTIDE SEQUENCE</scope>
    <source>
        <strain evidence="2">ET3784</strain>
    </source>
</reference>
<organism evidence="2 3">
    <name type="scientific">Lentinula guzmanii</name>
    <dbReference type="NCBI Taxonomy" id="2804957"/>
    <lineage>
        <taxon>Eukaryota</taxon>
        <taxon>Fungi</taxon>
        <taxon>Dikarya</taxon>
        <taxon>Basidiomycota</taxon>
        <taxon>Agaricomycotina</taxon>
        <taxon>Agaricomycetes</taxon>
        <taxon>Agaricomycetidae</taxon>
        <taxon>Agaricales</taxon>
        <taxon>Marasmiineae</taxon>
        <taxon>Omphalotaceae</taxon>
        <taxon>Lentinula</taxon>
    </lineage>
</organism>
<name>A0AA38J8L4_9AGAR</name>